<evidence type="ECO:0000256" key="1">
    <source>
        <dbReference type="ARBA" id="ARBA00004141"/>
    </source>
</evidence>
<keyword evidence="3 7" id="KW-1133">Transmembrane helix</keyword>
<keyword evidence="10" id="KW-1185">Reference proteome</keyword>
<dbReference type="InterPro" id="IPR052337">
    <property type="entry name" value="SAT4-like"/>
</dbReference>
<feature type="transmembrane region" description="Helical" evidence="7">
    <location>
        <begin position="110"/>
        <end position="132"/>
    </location>
</feature>
<feature type="transmembrane region" description="Helical" evidence="7">
    <location>
        <begin position="185"/>
        <end position="210"/>
    </location>
</feature>
<keyword evidence="2 7" id="KW-0812">Transmembrane</keyword>
<keyword evidence="4 7" id="KW-0472">Membrane</keyword>
<evidence type="ECO:0000256" key="3">
    <source>
        <dbReference type="ARBA" id="ARBA00022989"/>
    </source>
</evidence>
<feature type="domain" description="Rhodopsin" evidence="8">
    <location>
        <begin position="45"/>
        <end position="285"/>
    </location>
</feature>
<evidence type="ECO:0000313" key="9">
    <source>
        <dbReference type="EMBL" id="KAH7119075.1"/>
    </source>
</evidence>
<organism evidence="9 10">
    <name type="scientific">Dendryphion nanum</name>
    <dbReference type="NCBI Taxonomy" id="256645"/>
    <lineage>
        <taxon>Eukaryota</taxon>
        <taxon>Fungi</taxon>
        <taxon>Dikarya</taxon>
        <taxon>Ascomycota</taxon>
        <taxon>Pezizomycotina</taxon>
        <taxon>Dothideomycetes</taxon>
        <taxon>Pleosporomycetidae</taxon>
        <taxon>Pleosporales</taxon>
        <taxon>Torulaceae</taxon>
        <taxon>Dendryphion</taxon>
    </lineage>
</organism>
<dbReference type="PANTHER" id="PTHR33048">
    <property type="entry name" value="PTH11-LIKE INTEGRAL MEMBRANE PROTEIN (AFU_ORTHOLOGUE AFUA_5G11245)"/>
    <property type="match status" value="1"/>
</dbReference>
<feature type="transmembrane region" description="Helical" evidence="7">
    <location>
        <begin position="144"/>
        <end position="165"/>
    </location>
</feature>
<dbReference type="OrthoDB" id="5278984at2759"/>
<dbReference type="EMBL" id="JAGMWT010000012">
    <property type="protein sequence ID" value="KAH7119075.1"/>
    <property type="molecule type" value="Genomic_DNA"/>
</dbReference>
<dbReference type="AlphaFoldDB" id="A0A9P9IH21"/>
<dbReference type="Pfam" id="PF20684">
    <property type="entry name" value="Fung_rhodopsin"/>
    <property type="match status" value="1"/>
</dbReference>
<evidence type="ECO:0000313" key="10">
    <source>
        <dbReference type="Proteomes" id="UP000700596"/>
    </source>
</evidence>
<comment type="subcellular location">
    <subcellularLocation>
        <location evidence="1">Membrane</location>
        <topology evidence="1">Multi-pass membrane protein</topology>
    </subcellularLocation>
</comment>
<feature type="region of interest" description="Disordered" evidence="6">
    <location>
        <begin position="328"/>
        <end position="356"/>
    </location>
</feature>
<evidence type="ECO:0000256" key="5">
    <source>
        <dbReference type="ARBA" id="ARBA00038359"/>
    </source>
</evidence>
<feature type="transmembrane region" description="Helical" evidence="7">
    <location>
        <begin position="61"/>
        <end position="82"/>
    </location>
</feature>
<accession>A0A9P9IH21</accession>
<comment type="caution">
    <text evidence="9">The sequence shown here is derived from an EMBL/GenBank/DDBJ whole genome shotgun (WGS) entry which is preliminary data.</text>
</comment>
<evidence type="ECO:0000259" key="8">
    <source>
        <dbReference type="Pfam" id="PF20684"/>
    </source>
</evidence>
<dbReference type="GO" id="GO:0016020">
    <property type="term" value="C:membrane"/>
    <property type="evidence" value="ECO:0007669"/>
    <property type="project" value="UniProtKB-SubCell"/>
</dbReference>
<sequence>MPTVLVGGIAVDTSAFNFNDRSSAVRDIKTANAVLISLVGLFVTLRIGVRTLMVRKLFTDDFLIIVAAAFTIALAAVCIDATNSGLGTHVWLLPPAQTFDIVKICIQRLFVAQVLYACAIAFTKIAIIASYLRFVQNRSFRIGMYLTTVVIVSLWVTGIFVTIFQCRPVSGAWDFANKDRTCINFVNYLYATSAISVATDIILCAFPCPYLWKLNMPRNQRIILCLLFGGGVGACIAGILRISKLQTLRSMDLTYEVVTCLNLSVIECSLGIVCVSIPPLRPLAVRLFPSALRTDRSSSAKSPLHSLSQGWNKRRSERMNTITVEESFTMDESTMSDCEPKNDPTFPHNTDKRESI</sequence>
<evidence type="ECO:0000256" key="2">
    <source>
        <dbReference type="ARBA" id="ARBA00022692"/>
    </source>
</evidence>
<feature type="transmembrane region" description="Helical" evidence="7">
    <location>
        <begin position="31"/>
        <end position="49"/>
    </location>
</feature>
<reference evidence="9" key="1">
    <citation type="journal article" date="2021" name="Nat. Commun.">
        <title>Genetic determinants of endophytism in the Arabidopsis root mycobiome.</title>
        <authorList>
            <person name="Mesny F."/>
            <person name="Miyauchi S."/>
            <person name="Thiergart T."/>
            <person name="Pickel B."/>
            <person name="Atanasova L."/>
            <person name="Karlsson M."/>
            <person name="Huettel B."/>
            <person name="Barry K.W."/>
            <person name="Haridas S."/>
            <person name="Chen C."/>
            <person name="Bauer D."/>
            <person name="Andreopoulos W."/>
            <person name="Pangilinan J."/>
            <person name="LaButti K."/>
            <person name="Riley R."/>
            <person name="Lipzen A."/>
            <person name="Clum A."/>
            <person name="Drula E."/>
            <person name="Henrissat B."/>
            <person name="Kohler A."/>
            <person name="Grigoriev I.V."/>
            <person name="Martin F.M."/>
            <person name="Hacquard S."/>
        </authorList>
    </citation>
    <scope>NUCLEOTIDE SEQUENCE</scope>
    <source>
        <strain evidence="9">MPI-CAGE-CH-0243</strain>
    </source>
</reference>
<dbReference type="Proteomes" id="UP000700596">
    <property type="component" value="Unassembled WGS sequence"/>
</dbReference>
<name>A0A9P9IH21_9PLEO</name>
<protein>
    <recommendedName>
        <fullName evidence="8">Rhodopsin domain-containing protein</fullName>
    </recommendedName>
</protein>
<dbReference type="PANTHER" id="PTHR33048:SF131">
    <property type="entry name" value="INTEGRAL MEMBRANE PROTEIN"/>
    <property type="match status" value="1"/>
</dbReference>
<evidence type="ECO:0000256" key="6">
    <source>
        <dbReference type="SAM" id="MobiDB-lite"/>
    </source>
</evidence>
<proteinExistence type="inferred from homology"/>
<gene>
    <name evidence="9" type="ORF">B0J11DRAFT_84273</name>
</gene>
<dbReference type="InterPro" id="IPR049326">
    <property type="entry name" value="Rhodopsin_dom_fungi"/>
</dbReference>
<feature type="transmembrane region" description="Helical" evidence="7">
    <location>
        <begin position="222"/>
        <end position="243"/>
    </location>
</feature>
<evidence type="ECO:0000256" key="7">
    <source>
        <dbReference type="SAM" id="Phobius"/>
    </source>
</evidence>
<comment type="similarity">
    <text evidence="5">Belongs to the SAT4 family.</text>
</comment>
<evidence type="ECO:0000256" key="4">
    <source>
        <dbReference type="ARBA" id="ARBA00023136"/>
    </source>
</evidence>